<keyword evidence="2" id="KW-0732">Signal</keyword>
<dbReference type="InterPro" id="IPR039932">
    <property type="entry name" value="Spink4-like"/>
</dbReference>
<feature type="region of interest" description="Disordered" evidence="1">
    <location>
        <begin position="230"/>
        <end position="275"/>
    </location>
</feature>
<organism evidence="4 5">
    <name type="scientific">Galleria mellonella</name>
    <name type="common">Greater wax moth</name>
    <dbReference type="NCBI Taxonomy" id="7137"/>
    <lineage>
        <taxon>Eukaryota</taxon>
        <taxon>Metazoa</taxon>
        <taxon>Ecdysozoa</taxon>
        <taxon>Arthropoda</taxon>
        <taxon>Hexapoda</taxon>
        <taxon>Insecta</taxon>
        <taxon>Pterygota</taxon>
        <taxon>Neoptera</taxon>
        <taxon>Endopterygota</taxon>
        <taxon>Lepidoptera</taxon>
        <taxon>Glossata</taxon>
        <taxon>Ditrysia</taxon>
        <taxon>Pyraloidea</taxon>
        <taxon>Pyralidae</taxon>
        <taxon>Galleriinae</taxon>
        <taxon>Galleria</taxon>
    </lineage>
</organism>
<accession>A0A6J1W8F4</accession>
<protein>
    <submittedName>
        <fullName evidence="5">Uncharacterized protein LOC113509844 isoform X1</fullName>
    </submittedName>
</protein>
<dbReference type="GO" id="GO:0005576">
    <property type="term" value="C:extracellular region"/>
    <property type="evidence" value="ECO:0007669"/>
    <property type="project" value="UniProtKB-SubCell"/>
</dbReference>
<dbReference type="PROSITE" id="PS51465">
    <property type="entry name" value="KAZAL_2"/>
    <property type="match status" value="2"/>
</dbReference>
<dbReference type="GO" id="GO:0004867">
    <property type="term" value="F:serine-type endopeptidase inhibitor activity"/>
    <property type="evidence" value="ECO:0007669"/>
    <property type="project" value="InterPro"/>
</dbReference>
<dbReference type="Gene3D" id="3.30.60.30">
    <property type="match status" value="2"/>
</dbReference>
<feature type="domain" description="Kazal-like" evidence="3">
    <location>
        <begin position="107"/>
        <end position="160"/>
    </location>
</feature>
<dbReference type="KEGG" id="gmw:113509844"/>
<evidence type="ECO:0000259" key="3">
    <source>
        <dbReference type="PROSITE" id="PS51465"/>
    </source>
</evidence>
<dbReference type="Pfam" id="PF00050">
    <property type="entry name" value="Kazal_1"/>
    <property type="match status" value="2"/>
</dbReference>
<proteinExistence type="predicted"/>
<dbReference type="RefSeq" id="XP_026749072.2">
    <property type="nucleotide sequence ID" value="XM_026893271.3"/>
</dbReference>
<dbReference type="InParanoid" id="A0A6J1W8F4"/>
<dbReference type="Proteomes" id="UP001652740">
    <property type="component" value="Unplaced"/>
</dbReference>
<evidence type="ECO:0000313" key="4">
    <source>
        <dbReference type="Proteomes" id="UP001652740"/>
    </source>
</evidence>
<dbReference type="GeneID" id="113509844"/>
<feature type="signal peptide" evidence="2">
    <location>
        <begin position="1"/>
        <end position="17"/>
    </location>
</feature>
<dbReference type="InterPro" id="IPR002350">
    <property type="entry name" value="Kazal_dom"/>
</dbReference>
<name>A0A6J1W8F4_GALME</name>
<dbReference type="InterPro" id="IPR036058">
    <property type="entry name" value="Kazal_dom_sf"/>
</dbReference>
<evidence type="ECO:0000256" key="2">
    <source>
        <dbReference type="SAM" id="SignalP"/>
    </source>
</evidence>
<dbReference type="SMART" id="SM00280">
    <property type="entry name" value="KAZAL"/>
    <property type="match status" value="2"/>
</dbReference>
<dbReference type="SUPFAM" id="SSF100895">
    <property type="entry name" value="Kazal-type serine protease inhibitors"/>
    <property type="match status" value="2"/>
</dbReference>
<feature type="chain" id="PRO_5046846954" evidence="2">
    <location>
        <begin position="18"/>
        <end position="336"/>
    </location>
</feature>
<feature type="domain" description="Kazal-like" evidence="3">
    <location>
        <begin position="180"/>
        <end position="233"/>
    </location>
</feature>
<feature type="compositionally biased region" description="Low complexity" evidence="1">
    <location>
        <begin position="238"/>
        <end position="265"/>
    </location>
</feature>
<sequence length="336" mass="37266">MSLRLLLAVIVVSQVTSKTHYGFGDYPMHRRPDFHYPGWGHHHADWGSYPWNSQESGEDYSWEGDRYRNQRSSMSTTTKTIQIRTTTVNDNADTSLRASANMNQPTTLEILLCLRSCTITTEYRPVCGTDNVTYSNPSRLQCAINCGVDVALWKPTDCLNNEPNTNVNNRPQIGSTTQSPAAIQACMSSCLVTSEYNPVCGTDKVTYQNPGRLECARNCGKVVSLFRPSRCPPQEPASDSNSDNNNTPSGTTMTTTTERPSTRPMQSNTNGPVTIAPTRFTNIVIPITNAPPTENKPTSNGLDFSIPQHLLDSIFNNASTTEDTLDFSFDERFEEN</sequence>
<evidence type="ECO:0000256" key="1">
    <source>
        <dbReference type="SAM" id="MobiDB-lite"/>
    </source>
</evidence>
<dbReference type="PANTHER" id="PTHR21179:SF1">
    <property type="entry name" value="KAZ1-TYPE SERINE PROTEASE INHIBITOR-LIKE PROTEIN TYPE EPSILON-RELATED"/>
    <property type="match status" value="1"/>
</dbReference>
<evidence type="ECO:0000313" key="5">
    <source>
        <dbReference type="RefSeq" id="XP_026749072.2"/>
    </source>
</evidence>
<dbReference type="AlphaFoldDB" id="A0A6J1W8F4"/>
<dbReference type="PANTHER" id="PTHR21179">
    <property type="entry name" value="SERINE-TYPE ENDOPEPTIDASE INHIBITOR"/>
    <property type="match status" value="1"/>
</dbReference>
<dbReference type="CDD" id="cd00104">
    <property type="entry name" value="KAZAL_FS"/>
    <property type="match status" value="2"/>
</dbReference>
<keyword evidence="4" id="KW-1185">Reference proteome</keyword>
<gene>
    <name evidence="5" type="primary">LOC113509844</name>
</gene>
<reference evidence="5" key="1">
    <citation type="submission" date="2025-08" db="UniProtKB">
        <authorList>
            <consortium name="RefSeq"/>
        </authorList>
    </citation>
    <scope>IDENTIFICATION</scope>
    <source>
        <tissue evidence="5">Whole larvae</tissue>
    </source>
</reference>